<gene>
    <name evidence="1" type="ORF">L1987_70327</name>
</gene>
<dbReference type="Proteomes" id="UP001056120">
    <property type="component" value="Linkage Group LG24"/>
</dbReference>
<organism evidence="1 2">
    <name type="scientific">Smallanthus sonchifolius</name>
    <dbReference type="NCBI Taxonomy" id="185202"/>
    <lineage>
        <taxon>Eukaryota</taxon>
        <taxon>Viridiplantae</taxon>
        <taxon>Streptophyta</taxon>
        <taxon>Embryophyta</taxon>
        <taxon>Tracheophyta</taxon>
        <taxon>Spermatophyta</taxon>
        <taxon>Magnoliopsida</taxon>
        <taxon>eudicotyledons</taxon>
        <taxon>Gunneridae</taxon>
        <taxon>Pentapetalae</taxon>
        <taxon>asterids</taxon>
        <taxon>campanulids</taxon>
        <taxon>Asterales</taxon>
        <taxon>Asteraceae</taxon>
        <taxon>Asteroideae</taxon>
        <taxon>Heliantheae alliance</taxon>
        <taxon>Millerieae</taxon>
        <taxon>Smallanthus</taxon>
    </lineage>
</organism>
<accession>A0ACB9APV7</accession>
<reference evidence="1 2" key="2">
    <citation type="journal article" date="2022" name="Mol. Ecol. Resour.">
        <title>The genomes of chicory, endive, great burdock and yacon provide insights into Asteraceae paleo-polyploidization history and plant inulin production.</title>
        <authorList>
            <person name="Fan W."/>
            <person name="Wang S."/>
            <person name="Wang H."/>
            <person name="Wang A."/>
            <person name="Jiang F."/>
            <person name="Liu H."/>
            <person name="Zhao H."/>
            <person name="Xu D."/>
            <person name="Zhang Y."/>
        </authorList>
    </citation>
    <scope>NUCLEOTIDE SEQUENCE [LARGE SCALE GENOMIC DNA]</scope>
    <source>
        <strain evidence="2">cv. Yunnan</strain>
        <tissue evidence="1">Leaves</tissue>
    </source>
</reference>
<comment type="caution">
    <text evidence="1">The sequence shown here is derived from an EMBL/GenBank/DDBJ whole genome shotgun (WGS) entry which is preliminary data.</text>
</comment>
<evidence type="ECO:0000313" key="1">
    <source>
        <dbReference type="EMBL" id="KAI3711781.1"/>
    </source>
</evidence>
<dbReference type="EMBL" id="CM042041">
    <property type="protein sequence ID" value="KAI3711781.1"/>
    <property type="molecule type" value="Genomic_DNA"/>
</dbReference>
<name>A0ACB9APV7_9ASTR</name>
<reference evidence="2" key="1">
    <citation type="journal article" date="2022" name="Mol. Ecol. Resour.">
        <title>The genomes of chicory, endive, great burdock and yacon provide insights into Asteraceae palaeo-polyploidization history and plant inulin production.</title>
        <authorList>
            <person name="Fan W."/>
            <person name="Wang S."/>
            <person name="Wang H."/>
            <person name="Wang A."/>
            <person name="Jiang F."/>
            <person name="Liu H."/>
            <person name="Zhao H."/>
            <person name="Xu D."/>
            <person name="Zhang Y."/>
        </authorList>
    </citation>
    <scope>NUCLEOTIDE SEQUENCE [LARGE SCALE GENOMIC DNA]</scope>
    <source>
        <strain evidence="2">cv. Yunnan</strain>
    </source>
</reference>
<evidence type="ECO:0000313" key="2">
    <source>
        <dbReference type="Proteomes" id="UP001056120"/>
    </source>
</evidence>
<keyword evidence="2" id="KW-1185">Reference proteome</keyword>
<sequence>MTSPVFPLSAHETVITPNATSVLRTPRFAGKLGSLKGVVFSAKLCEGYCKRFHDFYNRVKVPEFIQQESMEAFRDLVKGRNFQTMEIAVQEALDELLNLNMLTLTNVCFAQSYLSMSTWAAGSFIRQLDPMRRREMIISARDEEEDTRREGGR</sequence>
<proteinExistence type="predicted"/>
<protein>
    <submittedName>
        <fullName evidence="1">Uncharacterized protein</fullName>
    </submittedName>
</protein>